<feature type="non-terminal residue" evidence="7">
    <location>
        <position position="929"/>
    </location>
</feature>
<keyword evidence="5" id="KW-0472">Membrane</keyword>
<dbReference type="InterPro" id="IPR001608">
    <property type="entry name" value="Ala_racemase_N"/>
</dbReference>
<dbReference type="CDD" id="cd24045">
    <property type="entry name" value="ASKHA_NBD_NTPDase4-like"/>
    <property type="match status" value="1"/>
</dbReference>
<dbReference type="SMART" id="SM01039">
    <property type="entry name" value="BRICHOS"/>
    <property type="match status" value="2"/>
</dbReference>
<dbReference type="InterPro" id="IPR007084">
    <property type="entry name" value="BRICHOS_dom"/>
</dbReference>
<dbReference type="Gene3D" id="3.30.420.40">
    <property type="match status" value="1"/>
</dbReference>
<dbReference type="PROSITE" id="PS50869">
    <property type="entry name" value="BRICHOS"/>
    <property type="match status" value="1"/>
</dbReference>
<evidence type="ECO:0000256" key="5">
    <source>
        <dbReference type="SAM" id="Phobius"/>
    </source>
</evidence>
<comment type="similarity">
    <text evidence="1 4">Belongs to the GDA1/CD39 NTPase family.</text>
</comment>
<evidence type="ECO:0000256" key="3">
    <source>
        <dbReference type="ARBA" id="ARBA00023157"/>
    </source>
</evidence>
<gene>
    <name evidence="7" type="primary">Entpd4</name>
    <name evidence="7" type="ORF">GTO92_0018292</name>
</gene>
<keyword evidence="5" id="KW-0812">Transmembrane</keyword>
<evidence type="ECO:0000313" key="8">
    <source>
        <dbReference type="Proteomes" id="UP001166052"/>
    </source>
</evidence>
<dbReference type="HAMAP" id="MF_02087">
    <property type="entry name" value="PLP_homeostasis"/>
    <property type="match status" value="1"/>
</dbReference>
<dbReference type="Pfam" id="PF04089">
    <property type="entry name" value="BRICHOS"/>
    <property type="match status" value="2"/>
</dbReference>
<keyword evidence="8" id="KW-1185">Reference proteome</keyword>
<accession>A0ABS2YZC7</accession>
<dbReference type="Gene3D" id="3.30.420.150">
    <property type="entry name" value="Exopolyphosphatase. Domain 2"/>
    <property type="match status" value="1"/>
</dbReference>
<evidence type="ECO:0000259" key="6">
    <source>
        <dbReference type="PROSITE" id="PS50869"/>
    </source>
</evidence>
<dbReference type="Proteomes" id="UP001166052">
    <property type="component" value="Unassembled WGS sequence"/>
</dbReference>
<dbReference type="EMBL" id="JAAWVN010015534">
    <property type="protein sequence ID" value="MBN3292149.1"/>
    <property type="molecule type" value="Genomic_DNA"/>
</dbReference>
<dbReference type="Pfam" id="PF01150">
    <property type="entry name" value="GDA1_CD39"/>
    <property type="match status" value="1"/>
</dbReference>
<dbReference type="Gene3D" id="3.20.20.10">
    <property type="entry name" value="Alanine racemase"/>
    <property type="match status" value="1"/>
</dbReference>
<dbReference type="Gene3D" id="3.30.390.150">
    <property type="match status" value="1"/>
</dbReference>
<dbReference type="PANTHER" id="PTHR11782">
    <property type="entry name" value="ADENOSINE/GUANOSINE DIPHOSPHATASE"/>
    <property type="match status" value="1"/>
</dbReference>
<dbReference type="Pfam" id="PF01168">
    <property type="entry name" value="Ala_racemase_N"/>
    <property type="match status" value="1"/>
</dbReference>
<proteinExistence type="inferred from homology"/>
<evidence type="ECO:0000313" key="7">
    <source>
        <dbReference type="EMBL" id="MBN3292149.1"/>
    </source>
</evidence>
<dbReference type="PROSITE" id="PS01238">
    <property type="entry name" value="GDA1_CD39_NTPASE"/>
    <property type="match status" value="1"/>
</dbReference>
<evidence type="ECO:0000256" key="1">
    <source>
        <dbReference type="ARBA" id="ARBA00009283"/>
    </source>
</evidence>
<feature type="non-terminal residue" evidence="7">
    <location>
        <position position="1"/>
    </location>
</feature>
<comment type="caution">
    <text evidence="7">The sequence shown here is derived from an EMBL/GenBank/DDBJ whole genome shotgun (WGS) entry which is preliminary data.</text>
</comment>
<dbReference type="InterPro" id="IPR029066">
    <property type="entry name" value="PLP-binding_barrel"/>
</dbReference>
<dbReference type="InterPro" id="IPR000407">
    <property type="entry name" value="GDA1_CD39_NTPase"/>
</dbReference>
<reference evidence="7" key="1">
    <citation type="journal article" date="2021" name="Cell">
        <title>Tracing the genetic footprints of vertebrate landing in non-teleost ray-finned fishes.</title>
        <authorList>
            <person name="Bi X."/>
            <person name="Wang K."/>
            <person name="Yang L."/>
            <person name="Pan H."/>
            <person name="Jiang H."/>
            <person name="Wei Q."/>
            <person name="Fang M."/>
            <person name="Yu H."/>
            <person name="Zhu C."/>
            <person name="Cai Y."/>
            <person name="He Y."/>
            <person name="Gan X."/>
            <person name="Zeng H."/>
            <person name="Yu D."/>
            <person name="Zhu Y."/>
            <person name="Jiang H."/>
            <person name="Qiu Q."/>
            <person name="Yang H."/>
            <person name="Zhang Y.E."/>
            <person name="Wang W."/>
            <person name="Zhu M."/>
            <person name="He S."/>
            <person name="Zhang G."/>
        </authorList>
    </citation>
    <scope>NUCLEOTIDE SEQUENCE</scope>
    <source>
        <strain evidence="7">Bchr_001</strain>
    </source>
</reference>
<dbReference type="InterPro" id="IPR011078">
    <property type="entry name" value="PyrdxlP_homeostasis"/>
</dbReference>
<dbReference type="NCBIfam" id="TIGR00044">
    <property type="entry name" value="YggS family pyridoxal phosphate-dependent enzyme"/>
    <property type="match status" value="1"/>
</dbReference>
<name>A0ABS2YZC7_POLSE</name>
<protein>
    <submittedName>
        <fullName evidence="7">ENTP4 diphosphohydrolase</fullName>
    </submittedName>
</protein>
<evidence type="ECO:0000256" key="4">
    <source>
        <dbReference type="RuleBase" id="RU003833"/>
    </source>
</evidence>
<feature type="domain" description="BRICHOS" evidence="6">
    <location>
        <begin position="583"/>
        <end position="675"/>
    </location>
</feature>
<keyword evidence="2 4" id="KW-0378">Hydrolase</keyword>
<keyword evidence="5" id="KW-1133">Transmembrane helix</keyword>
<organism evidence="7 8">
    <name type="scientific">Polypterus senegalus</name>
    <name type="common">Senegal bichir</name>
    <dbReference type="NCBI Taxonomy" id="55291"/>
    <lineage>
        <taxon>Eukaryota</taxon>
        <taxon>Metazoa</taxon>
        <taxon>Chordata</taxon>
        <taxon>Craniata</taxon>
        <taxon>Vertebrata</taxon>
        <taxon>Euteleostomi</taxon>
        <taxon>Actinopterygii</taxon>
        <taxon>Polypteriformes</taxon>
        <taxon>Polypteridae</taxon>
        <taxon>Polypterus</taxon>
    </lineage>
</organism>
<dbReference type="CDD" id="cd06822">
    <property type="entry name" value="PLPDE_III_YBL036c_euk"/>
    <property type="match status" value="1"/>
</dbReference>
<dbReference type="PANTHER" id="PTHR11782:SF29">
    <property type="entry name" value="ECTONUCLEOSIDE TRIPHOSPHATE DIPHOSPHOHYDROLASE 4"/>
    <property type="match status" value="1"/>
</dbReference>
<evidence type="ECO:0000256" key="2">
    <source>
        <dbReference type="ARBA" id="ARBA00022801"/>
    </source>
</evidence>
<keyword evidence="3" id="KW-1015">Disulfide bond</keyword>
<dbReference type="SUPFAM" id="SSF51419">
    <property type="entry name" value="PLP-binding barrel"/>
    <property type="match status" value="1"/>
</dbReference>
<sequence>MKIKPGISDLATTPEKASDYIYPLLSFAEKHIPKGKHKETPLYILCTAGMRILPESQQEALLEDLRTDIPVHFDFLFSDSHVEVISGKQEGVYAWIGINFVLGRFDHIEEDDDAVVEVHIPGSENQEALIRKRTAGILDMGGVSTQIAYEVPKTVSFASLQQEEVAKNLLAEFNLGCDAHQTEHVYRVYVTTFLGFGGNAARQRYEESLFNKAAVENGLLGKHIGETSESPYLDPCLPLDIEDEIQNGGKSLYLRGTGDFDHCRVVIQPFMNKTNETHSSLNGVYQPLIEYTNSEFYGFSEFYYCTEDVLRMGGDYDATKYSNAAKSYCATKWTTLKERFDRGLYASHADLHRLKYQCFKSAWMYEVFHVGFSFPENYKGLKTAQLVYDKEVQWTLGAILYRTRFLPLRDIQQENFKGSHSHWRGFSFVYNHYLFLVCFLVVLLSILLYLLRLRRIHRRMQRNLSSSALWMEEGNKQGPPPPSVQYNISPDPIKDQSNLGAPVQALCQGLPSYWAQEQVGNMFFFGIGACANVFAVVALIGACLSLGRADEGSSVTAQDKAGKPVHHSIVINKQEETAIVNLGAGKKSFTAVLDYKTGVIAYRSFGQNSCFVSRMNRATIPPLDKLSSVMENRKNKQGPPPPPVQYNISPEPIKDQSKLGAPVQALCQGLTSYWAEEQIGMTEEVVRALQAVVDRVQQAAARRSKCLPNIQPRLVAVSKTKPPEMVMVAYQHGQRNFGENYVQELLEKASDPKVGVPNIFMVETVDSVKLADRVNSSWQKQRSSAQRLKVMVQINTSGEDSKHGLDPSEAVSMVQHIVSQCPALEFVGLMTIGQYGHDLSEGPNPDFQMLLLKRREVCDTLKLPLDKVELSMGMSMDFEHAIEVGSTNVRVGSTIFGERAYPSTPSPEKKIKPVEKMAEKLDHLTVKEQ</sequence>
<feature type="transmembrane region" description="Helical" evidence="5">
    <location>
        <begin position="522"/>
        <end position="547"/>
    </location>
</feature>
<feature type="transmembrane region" description="Helical" evidence="5">
    <location>
        <begin position="433"/>
        <end position="451"/>
    </location>
</feature>